<dbReference type="InterPro" id="IPR003442">
    <property type="entry name" value="T6A_TsaE"/>
</dbReference>
<evidence type="ECO:0000256" key="6">
    <source>
        <dbReference type="ARBA" id="ARBA00022723"/>
    </source>
</evidence>
<dbReference type="GO" id="GO:0005524">
    <property type="term" value="F:ATP binding"/>
    <property type="evidence" value="ECO:0007669"/>
    <property type="project" value="UniProtKB-KW"/>
</dbReference>
<name>A0A368DT40_9PROT</name>
<dbReference type="Gene3D" id="3.40.50.300">
    <property type="entry name" value="P-loop containing nucleotide triphosphate hydrolases"/>
    <property type="match status" value="1"/>
</dbReference>
<proteinExistence type="inferred from homology"/>
<evidence type="ECO:0000256" key="4">
    <source>
        <dbReference type="ARBA" id="ARBA00022490"/>
    </source>
</evidence>
<evidence type="ECO:0000256" key="1">
    <source>
        <dbReference type="ARBA" id="ARBA00004496"/>
    </source>
</evidence>
<dbReference type="PANTHER" id="PTHR33540">
    <property type="entry name" value="TRNA THREONYLCARBAMOYLADENOSINE BIOSYNTHESIS PROTEIN TSAE"/>
    <property type="match status" value="1"/>
</dbReference>
<dbReference type="GO" id="GO:0002949">
    <property type="term" value="P:tRNA threonylcarbamoyladenosine modification"/>
    <property type="evidence" value="ECO:0007669"/>
    <property type="project" value="InterPro"/>
</dbReference>
<dbReference type="InterPro" id="IPR011009">
    <property type="entry name" value="Kinase-like_dom_sf"/>
</dbReference>
<evidence type="ECO:0000256" key="7">
    <source>
        <dbReference type="ARBA" id="ARBA00022741"/>
    </source>
</evidence>
<protein>
    <recommendedName>
        <fullName evidence="3">tRNA threonylcarbamoyladenosine biosynthesis protein TsaE</fullName>
    </recommendedName>
    <alternativeName>
        <fullName evidence="10">t(6)A37 threonylcarbamoyladenosine biosynthesis protein TsaE</fullName>
    </alternativeName>
</protein>
<evidence type="ECO:0000313" key="12">
    <source>
        <dbReference type="EMBL" id="RCL74375.1"/>
    </source>
</evidence>
<keyword evidence="9" id="KW-0460">Magnesium</keyword>
<evidence type="ECO:0000256" key="5">
    <source>
        <dbReference type="ARBA" id="ARBA00022694"/>
    </source>
</evidence>
<dbReference type="AlphaFoldDB" id="A0A368DT40"/>
<evidence type="ECO:0000256" key="10">
    <source>
        <dbReference type="ARBA" id="ARBA00032441"/>
    </source>
</evidence>
<evidence type="ECO:0000256" key="3">
    <source>
        <dbReference type="ARBA" id="ARBA00019010"/>
    </source>
</evidence>
<dbReference type="PANTHER" id="PTHR33540:SF2">
    <property type="entry name" value="TRNA THREONYLCARBAMOYLADENOSINE BIOSYNTHESIS PROTEIN TSAE"/>
    <property type="match status" value="1"/>
</dbReference>
<dbReference type="GO" id="GO:0005737">
    <property type="term" value="C:cytoplasm"/>
    <property type="evidence" value="ECO:0007669"/>
    <property type="project" value="UniProtKB-SubCell"/>
</dbReference>
<dbReference type="Pfam" id="PF01636">
    <property type="entry name" value="APH"/>
    <property type="match status" value="1"/>
</dbReference>
<dbReference type="Gene3D" id="3.30.200.20">
    <property type="entry name" value="Phosphorylase Kinase, domain 1"/>
    <property type="match status" value="1"/>
</dbReference>
<dbReference type="GO" id="GO:0046872">
    <property type="term" value="F:metal ion binding"/>
    <property type="evidence" value="ECO:0007669"/>
    <property type="project" value="UniProtKB-KW"/>
</dbReference>
<dbReference type="GO" id="GO:0016740">
    <property type="term" value="F:transferase activity"/>
    <property type="evidence" value="ECO:0007669"/>
    <property type="project" value="UniProtKB-KW"/>
</dbReference>
<reference evidence="12 13" key="1">
    <citation type="journal article" date="2018" name="Microbiome">
        <title>Fine metagenomic profile of the Mediterranean stratified and mixed water columns revealed by assembly and recruitment.</title>
        <authorList>
            <person name="Haro-Moreno J.M."/>
            <person name="Lopez-Perez M."/>
            <person name="De La Torre J.R."/>
            <person name="Picazo A."/>
            <person name="Camacho A."/>
            <person name="Rodriguez-Valera F."/>
        </authorList>
    </citation>
    <scope>NUCLEOTIDE SEQUENCE [LARGE SCALE GENOMIC DNA]</scope>
    <source>
        <strain evidence="12">MED-G57</strain>
    </source>
</reference>
<dbReference type="Pfam" id="PF02367">
    <property type="entry name" value="TsaE"/>
    <property type="match status" value="1"/>
</dbReference>
<keyword evidence="8" id="KW-0067">ATP-binding</keyword>
<organism evidence="12 13">
    <name type="scientific">PS1 clade bacterium</name>
    <dbReference type="NCBI Taxonomy" id="2175152"/>
    <lineage>
        <taxon>Bacteria</taxon>
        <taxon>Pseudomonadati</taxon>
        <taxon>Pseudomonadota</taxon>
        <taxon>Alphaproteobacteria</taxon>
        <taxon>PS1 clade</taxon>
    </lineage>
</organism>
<keyword evidence="6" id="KW-0479">Metal-binding</keyword>
<comment type="subcellular location">
    <subcellularLocation>
        <location evidence="1">Cytoplasm</location>
    </subcellularLocation>
</comment>
<evidence type="ECO:0000313" key="13">
    <source>
        <dbReference type="Proteomes" id="UP000253570"/>
    </source>
</evidence>
<dbReference type="InterPro" id="IPR002575">
    <property type="entry name" value="Aminoglycoside_PTrfase"/>
</dbReference>
<dbReference type="InterPro" id="IPR027417">
    <property type="entry name" value="P-loop_NTPase"/>
</dbReference>
<dbReference type="EMBL" id="QOQD01000002">
    <property type="protein sequence ID" value="RCL74375.1"/>
    <property type="molecule type" value="Genomic_DNA"/>
</dbReference>
<accession>A0A368DT40</accession>
<dbReference type="Proteomes" id="UP000253570">
    <property type="component" value="Unassembled WGS sequence"/>
</dbReference>
<evidence type="ECO:0000256" key="8">
    <source>
        <dbReference type="ARBA" id="ARBA00022840"/>
    </source>
</evidence>
<dbReference type="SUPFAM" id="SSF56112">
    <property type="entry name" value="Protein kinase-like (PK-like)"/>
    <property type="match status" value="1"/>
</dbReference>
<comment type="caution">
    <text evidence="12">The sequence shown here is derived from an EMBL/GenBank/DDBJ whole genome shotgun (WGS) entry which is preliminary data.</text>
</comment>
<feature type="domain" description="Aminoglycoside phosphotransferase" evidence="11">
    <location>
        <begin position="169"/>
        <end position="407"/>
    </location>
</feature>
<keyword evidence="4" id="KW-0963">Cytoplasm</keyword>
<evidence type="ECO:0000259" key="11">
    <source>
        <dbReference type="Pfam" id="PF01636"/>
    </source>
</evidence>
<evidence type="ECO:0000256" key="2">
    <source>
        <dbReference type="ARBA" id="ARBA00007599"/>
    </source>
</evidence>
<keyword evidence="7" id="KW-0547">Nucleotide-binding</keyword>
<comment type="similarity">
    <text evidence="2">Belongs to the TsaE family.</text>
</comment>
<gene>
    <name evidence="12" type="ORF">DBW71_01220</name>
</gene>
<keyword evidence="12" id="KW-0808">Transferase</keyword>
<sequence>MIREKYKITDIRELQDLARSISKILVKGDVVALIGEIGSGKTTFSKRLINELTSIQVNEISSPTFNLYSIYNKNGVQVNHYDFYRVEDSEDLSEIDLAESYESGITIIEWADKYINVLKNDYIEVHIREKRYHREYQVIGRGNFIQRIKNANSLEYFLEQTNLKINWQENIQGDASKRKYNRLYTEDTTLILMDSSQEKKIANPTKLSTSINDYIHICKYLEKINIRVPKLFYTDTENEYLIEEDFGDLQYSRIFSERNFIELYRPAINTLLHITEIDHPRDLEVGGMTYKIPQYDDMTYLNEIEIFIKFYWPYKKGVICSQSTQNEFMDIFSELLGKVTSDKSLVLRDFHSPNLMFLDTEKNHRKCGVIDFQDALTGHPIYDLVSLSQDARVTITEEQENFLIEQYKAGVNYTNYNFDKSTIMDQYCILGVQRSLKILGIFARLSIIDNRNDYIIHMPRVIHYIRRNMKNSNLSDLSNWLKLNFKEEFYV</sequence>
<keyword evidence="5" id="KW-0819">tRNA processing</keyword>
<evidence type="ECO:0000256" key="9">
    <source>
        <dbReference type="ARBA" id="ARBA00022842"/>
    </source>
</evidence>
<dbReference type="SUPFAM" id="SSF52540">
    <property type="entry name" value="P-loop containing nucleoside triphosphate hydrolases"/>
    <property type="match status" value="1"/>
</dbReference>
<dbReference type="Gene3D" id="3.90.1200.10">
    <property type="match status" value="1"/>
</dbReference>
<dbReference type="NCBIfam" id="TIGR00150">
    <property type="entry name" value="T6A_YjeE"/>
    <property type="match status" value="1"/>
</dbReference>